<gene>
    <name evidence="2" type="ORF">GJ744_003978</name>
</gene>
<feature type="compositionally biased region" description="Polar residues" evidence="1">
    <location>
        <begin position="231"/>
        <end position="243"/>
    </location>
</feature>
<feature type="compositionally biased region" description="Basic and acidic residues" evidence="1">
    <location>
        <begin position="256"/>
        <end position="266"/>
    </location>
</feature>
<dbReference type="Proteomes" id="UP000606974">
    <property type="component" value="Unassembled WGS sequence"/>
</dbReference>
<feature type="compositionally biased region" description="Low complexity" evidence="1">
    <location>
        <begin position="75"/>
        <end position="90"/>
    </location>
</feature>
<accession>A0A8H7DZG3</accession>
<proteinExistence type="predicted"/>
<keyword evidence="3" id="KW-1185">Reference proteome</keyword>
<dbReference type="EMBL" id="JAACFV010000184">
    <property type="protein sequence ID" value="KAF7503335.1"/>
    <property type="molecule type" value="Genomic_DNA"/>
</dbReference>
<dbReference type="AlphaFoldDB" id="A0A8H7DZG3"/>
<feature type="compositionally biased region" description="Polar residues" evidence="1">
    <location>
        <begin position="14"/>
        <end position="33"/>
    </location>
</feature>
<feature type="compositionally biased region" description="Low complexity" evidence="1">
    <location>
        <begin position="143"/>
        <end position="154"/>
    </location>
</feature>
<dbReference type="OrthoDB" id="10531527at2759"/>
<evidence type="ECO:0000313" key="2">
    <source>
        <dbReference type="EMBL" id="KAF7503335.1"/>
    </source>
</evidence>
<evidence type="ECO:0000256" key="1">
    <source>
        <dbReference type="SAM" id="MobiDB-lite"/>
    </source>
</evidence>
<organism evidence="2 3">
    <name type="scientific">Endocarpon pusillum</name>
    <dbReference type="NCBI Taxonomy" id="364733"/>
    <lineage>
        <taxon>Eukaryota</taxon>
        <taxon>Fungi</taxon>
        <taxon>Dikarya</taxon>
        <taxon>Ascomycota</taxon>
        <taxon>Pezizomycotina</taxon>
        <taxon>Eurotiomycetes</taxon>
        <taxon>Chaetothyriomycetidae</taxon>
        <taxon>Verrucariales</taxon>
        <taxon>Verrucariaceae</taxon>
        <taxon>Endocarpon</taxon>
    </lineage>
</organism>
<feature type="region of interest" description="Disordered" evidence="1">
    <location>
        <begin position="1"/>
        <end position="371"/>
    </location>
</feature>
<evidence type="ECO:0000313" key="3">
    <source>
        <dbReference type="Proteomes" id="UP000606974"/>
    </source>
</evidence>
<comment type="caution">
    <text evidence="2">The sequence shown here is derived from an EMBL/GenBank/DDBJ whole genome shotgun (WGS) entry which is preliminary data.</text>
</comment>
<feature type="compositionally biased region" description="Low complexity" evidence="1">
    <location>
        <begin position="37"/>
        <end position="46"/>
    </location>
</feature>
<reference evidence="2" key="1">
    <citation type="submission" date="2020-02" db="EMBL/GenBank/DDBJ databases">
        <authorList>
            <person name="Palmer J.M."/>
        </authorList>
    </citation>
    <scope>NUCLEOTIDE SEQUENCE</scope>
    <source>
        <strain evidence="2">EPUS1.4</strain>
        <tissue evidence="2">Thallus</tissue>
    </source>
</reference>
<feature type="compositionally biased region" description="Basic and acidic residues" evidence="1">
    <location>
        <begin position="1"/>
        <end position="11"/>
    </location>
</feature>
<feature type="compositionally biased region" description="Polar residues" evidence="1">
    <location>
        <begin position="164"/>
        <end position="189"/>
    </location>
</feature>
<sequence>MGCGKSTERHATASHKQQTTVEASSGYVSSQNLGLARASGSTRNTGSGRGAASHDAGGRPPQGSGSDRVPSSARLSAPGAEPSAPSAGLSRLSLSQGAQEARGSRPSQGSESYSQGEPLAGISTTQNLEVAHIPVHPQGTGPSSHELARSSSSSQGELPPHRYSPSTTPRAPQPPRISSSPMSSQLARCSQTSSTASHRSQTSSTASLGSSPIAGRPPRSSSSPALESKARASSSNSLHTQAARQPLMSSSASLKSLEESSWHLKDSSSPSLEALFDALERPRGFAPSRQAQQSSSGGTPRVRQRPSSSRSSAKAGQPSETSPQAPRRTRPRFEPTPSHGELSQYFSEEPIITLPENAHSVDEWGGSDRST</sequence>
<feature type="compositionally biased region" description="Low complexity" evidence="1">
    <location>
        <begin position="190"/>
        <end position="225"/>
    </location>
</feature>
<protein>
    <submittedName>
        <fullName evidence="2">Uncharacterized protein</fullName>
    </submittedName>
</protein>
<feature type="compositionally biased region" description="Polar residues" evidence="1">
    <location>
        <begin position="105"/>
        <end position="115"/>
    </location>
</feature>
<feature type="compositionally biased region" description="Polar residues" evidence="1">
    <location>
        <begin position="289"/>
        <end position="298"/>
    </location>
</feature>
<name>A0A8H7DZG3_9EURO</name>